<evidence type="ECO:0008006" key="3">
    <source>
        <dbReference type="Google" id="ProtNLM"/>
    </source>
</evidence>
<dbReference type="AlphaFoldDB" id="A0A1G8DW42"/>
<accession>A0A1G8DW42</accession>
<proteinExistence type="predicted"/>
<dbReference type="Proteomes" id="UP000198607">
    <property type="component" value="Unassembled WGS sequence"/>
</dbReference>
<dbReference type="RefSeq" id="WP_143009820.1">
    <property type="nucleotide sequence ID" value="NZ_FNCY01000007.1"/>
</dbReference>
<evidence type="ECO:0000313" key="1">
    <source>
        <dbReference type="EMBL" id="SDH61649.1"/>
    </source>
</evidence>
<name>A0A1G8DW42_9RHOO</name>
<dbReference type="STRING" id="83767.SAMN05660652_01957"/>
<reference evidence="1 2" key="1">
    <citation type="submission" date="2016-10" db="EMBL/GenBank/DDBJ databases">
        <authorList>
            <person name="de Groot N.N."/>
        </authorList>
    </citation>
    <scope>NUCLEOTIDE SEQUENCE [LARGE SCALE GENOMIC DNA]</scope>
    <source>
        <strain evidence="1 2">DSM 5885</strain>
    </source>
</reference>
<protein>
    <recommendedName>
        <fullName evidence="3">Rhamnosyl transferase</fullName>
    </recommendedName>
</protein>
<organism evidence="1 2">
    <name type="scientific">Propionivibrio dicarboxylicus</name>
    <dbReference type="NCBI Taxonomy" id="83767"/>
    <lineage>
        <taxon>Bacteria</taxon>
        <taxon>Pseudomonadati</taxon>
        <taxon>Pseudomonadota</taxon>
        <taxon>Betaproteobacteria</taxon>
        <taxon>Rhodocyclales</taxon>
        <taxon>Rhodocyclaceae</taxon>
        <taxon>Propionivibrio</taxon>
    </lineage>
</organism>
<keyword evidence="2" id="KW-1185">Reference proteome</keyword>
<dbReference type="SUPFAM" id="SSF53448">
    <property type="entry name" value="Nucleotide-diphospho-sugar transferases"/>
    <property type="match status" value="1"/>
</dbReference>
<sequence length="308" mass="35767">MALYISKEKFQVSLKGRALLRKHELINEIKSNRFLKWCWGGVKRSINMVNRRGADVTSSNVNGDLVVIFRHVHISKDKARFPNKSRPEGFSHLKCLINLIDTISESRNRNRVKVFIFYNGTQEQLLEDGISKFLENCSVDVTVKIVDATSAVESVLAMFDAINSVVSNDDDIVYVLENDYLHAHGWVDEVFELSNSKIKFDYISLYDHPDRYKMPNNYKKSTIFVTNTRHWVSAPSTCGTFLFKKSVFNRDFKYLYSTKNDHQMFKRLTVKLKRVLLTPIPGLAVHCMSEHLDPVCRLEKWLTEFENE</sequence>
<evidence type="ECO:0000313" key="2">
    <source>
        <dbReference type="Proteomes" id="UP000198607"/>
    </source>
</evidence>
<dbReference type="OrthoDB" id="9152266at2"/>
<gene>
    <name evidence="1" type="ORF">SAMN05660652_01957</name>
</gene>
<dbReference type="InterPro" id="IPR029044">
    <property type="entry name" value="Nucleotide-diphossugar_trans"/>
</dbReference>
<dbReference type="EMBL" id="FNCY01000007">
    <property type="protein sequence ID" value="SDH61649.1"/>
    <property type="molecule type" value="Genomic_DNA"/>
</dbReference>